<dbReference type="InterPro" id="IPR007352">
    <property type="entry name" value="DUF420"/>
</dbReference>
<keyword evidence="1" id="KW-0812">Transmembrane</keyword>
<evidence type="ECO:0000256" key="1">
    <source>
        <dbReference type="SAM" id="Phobius"/>
    </source>
</evidence>
<proteinExistence type="predicted"/>
<name>A0A1W1EIU0_9ZZZZ</name>
<dbReference type="Pfam" id="PF04238">
    <property type="entry name" value="DUF420"/>
    <property type="match status" value="1"/>
</dbReference>
<dbReference type="EMBL" id="FRYL01000021">
    <property type="protein sequence ID" value="SHO80774.1"/>
    <property type="molecule type" value="Genomic_DNA"/>
</dbReference>
<organism evidence="2">
    <name type="scientific">hydrothermal vent metagenome</name>
    <dbReference type="NCBI Taxonomy" id="652676"/>
    <lineage>
        <taxon>unclassified sequences</taxon>
        <taxon>metagenomes</taxon>
        <taxon>ecological metagenomes</taxon>
    </lineage>
</organism>
<feature type="transmembrane region" description="Helical" evidence="1">
    <location>
        <begin position="127"/>
        <end position="147"/>
    </location>
</feature>
<reference evidence="2" key="1">
    <citation type="submission" date="2016-10" db="EMBL/GenBank/DDBJ databases">
        <authorList>
            <person name="de Groot N.N."/>
        </authorList>
    </citation>
    <scope>NUCLEOTIDE SEQUENCE</scope>
</reference>
<protein>
    <recommendedName>
        <fullName evidence="3">DUF420 domain-containing protein</fullName>
    </recommendedName>
</protein>
<accession>A0A1W1EIU0</accession>
<evidence type="ECO:0000313" key="2">
    <source>
        <dbReference type="EMBL" id="SHO80774.1"/>
    </source>
</evidence>
<evidence type="ECO:0008006" key="3">
    <source>
        <dbReference type="Google" id="ProtNLM"/>
    </source>
</evidence>
<keyword evidence="1" id="KW-0472">Membrane</keyword>
<feature type="transmembrane region" description="Helical" evidence="1">
    <location>
        <begin position="20"/>
        <end position="39"/>
    </location>
</feature>
<feature type="transmembrane region" description="Helical" evidence="1">
    <location>
        <begin position="88"/>
        <end position="107"/>
    </location>
</feature>
<keyword evidence="1" id="KW-1133">Transmembrane helix</keyword>
<feature type="transmembrane region" description="Helical" evidence="1">
    <location>
        <begin position="51"/>
        <end position="68"/>
    </location>
</feature>
<sequence length="148" mass="16825">MEYMFRDGFLGTRAPFFMDFTTLIVALLPFLIAISIYFARKKSFKVHQISQIVILIFSTTIITYFEYGVRVGGGFKGYIEESSFSSNIAILILIIHIIIALYTLYIWVATIIKAKKSKNHIQDGKKVVLGIVATSISGIWIYIILFIL</sequence>
<gene>
    <name evidence="2" type="ORF">MNB_SV-15-423</name>
</gene>
<dbReference type="AlphaFoldDB" id="A0A1W1EIU0"/>